<dbReference type="SUPFAM" id="SSF48403">
    <property type="entry name" value="Ankyrin repeat"/>
    <property type="match status" value="1"/>
</dbReference>
<dbReference type="PANTHER" id="PTHR24177">
    <property type="entry name" value="CASKIN"/>
    <property type="match status" value="1"/>
</dbReference>
<dbReference type="Pfam" id="PF12796">
    <property type="entry name" value="Ank_2"/>
    <property type="match status" value="1"/>
</dbReference>
<protein>
    <recommendedName>
        <fullName evidence="1">DUF4219 domain-containing protein</fullName>
    </recommendedName>
</protein>
<gene>
    <name evidence="2" type="ORF">F2P56_037180</name>
</gene>
<reference evidence="2" key="2">
    <citation type="submission" date="2020-03" db="EMBL/GenBank/DDBJ databases">
        <title>Walnut 2.0.</title>
        <authorList>
            <person name="Marrano A."/>
            <person name="Britton M."/>
            <person name="Zimin A.V."/>
            <person name="Zaini P.A."/>
            <person name="Workman R."/>
            <person name="Puiu D."/>
            <person name="Bianco L."/>
            <person name="Allen B.J."/>
            <person name="Troggio M."/>
            <person name="Leslie C.A."/>
            <person name="Timp W."/>
            <person name="Dendekar A."/>
            <person name="Salzberg S.L."/>
            <person name="Neale D.B."/>
        </authorList>
    </citation>
    <scope>NUCLEOTIDE SEQUENCE</scope>
    <source>
        <tissue evidence="2">Leaves</tissue>
    </source>
</reference>
<accession>A0A833WB66</accession>
<evidence type="ECO:0000313" key="2">
    <source>
        <dbReference type="EMBL" id="KAF5442133.1"/>
    </source>
</evidence>
<feature type="domain" description="DUF4219" evidence="1">
    <location>
        <begin position="19"/>
        <end position="43"/>
    </location>
</feature>
<name>A0A833WB66_JUGRE</name>
<dbReference type="Gene3D" id="1.25.40.20">
    <property type="entry name" value="Ankyrin repeat-containing domain"/>
    <property type="match status" value="1"/>
</dbReference>
<dbReference type="InterPro" id="IPR025314">
    <property type="entry name" value="DUF4219"/>
</dbReference>
<evidence type="ECO:0000313" key="3">
    <source>
        <dbReference type="Proteomes" id="UP000619265"/>
    </source>
</evidence>
<dbReference type="AlphaFoldDB" id="A0A833WB66"/>
<dbReference type="EMBL" id="LIHL02000023">
    <property type="protein sequence ID" value="KAF5442133.1"/>
    <property type="molecule type" value="Genomic_DNA"/>
</dbReference>
<dbReference type="PANTHER" id="PTHR24177:SF329">
    <property type="entry name" value="ANKYRIN REPEAT PROTEIN"/>
    <property type="match status" value="1"/>
</dbReference>
<sequence length="551" mass="62567">METTTIPSTSTAALVALRSDNYVDWSAKMKNYLLAQGLWDIVEPSSMETSKPAYVEFEAWKKNNDAALHAIQSTCGLDILFLIYKISSAKIAWEKLAEIFNPTRTGTKDQIIQKVGQQESSSNNPGMISKYAALVKAVRSGDWNATREFLSLHPDALTARINTHYGKTVLHVAVAAQQEHIVQELVNMMSEHDLAIPDDNGITALTETIFRGNYQIAECLIRKNRNLVTIRSSTLKYDLPVVMAMYYGHKELARYLYHQTPLGYLESELGSLLLGYAIYARELDIALHLMERCPRLALGFDTKYISSCPLYALANVITNDIPSSTSLQGWLYRHLRGRMHHQLVSSLLNLMGFERDLHHETMLVHHDVQFRQLLSRMCEAIATADITPEMINFNFVPAIFSAISKGNFEFVFHVVKANPDLLWIRNNFQIGIFQYAVNCRQPEIFSLIYGLRDENNALTRYQDVQGNNILHMAGVLTEITPIDLHIAGAALQMQKEVQWFKEVERICPPLIKGQINKEGLSPREFFTKSHQGLRKEGERWMKETATSCSTY</sequence>
<dbReference type="Pfam" id="PF13961">
    <property type="entry name" value="DUF4219"/>
    <property type="match status" value="1"/>
</dbReference>
<comment type="caution">
    <text evidence="2">The sequence shown here is derived from an EMBL/GenBank/DDBJ whole genome shotgun (WGS) entry which is preliminary data.</text>
</comment>
<evidence type="ECO:0000259" key="1">
    <source>
        <dbReference type="Pfam" id="PF13961"/>
    </source>
</evidence>
<dbReference type="InterPro" id="IPR002110">
    <property type="entry name" value="Ankyrin_rpt"/>
</dbReference>
<dbReference type="Gramene" id="Jr_Scaffold_7_00130_p1">
    <property type="protein sequence ID" value="cds.Jr_Scaffold_7_00130_p1"/>
    <property type="gene ID" value="Jr_Scaffold_7_00130"/>
</dbReference>
<proteinExistence type="predicted"/>
<dbReference type="InterPro" id="IPR036770">
    <property type="entry name" value="Ankyrin_rpt-contain_sf"/>
</dbReference>
<organism evidence="2 3">
    <name type="scientific">Juglans regia</name>
    <name type="common">English walnut</name>
    <dbReference type="NCBI Taxonomy" id="51240"/>
    <lineage>
        <taxon>Eukaryota</taxon>
        <taxon>Viridiplantae</taxon>
        <taxon>Streptophyta</taxon>
        <taxon>Embryophyta</taxon>
        <taxon>Tracheophyta</taxon>
        <taxon>Spermatophyta</taxon>
        <taxon>Magnoliopsida</taxon>
        <taxon>eudicotyledons</taxon>
        <taxon>Gunneridae</taxon>
        <taxon>Pentapetalae</taxon>
        <taxon>rosids</taxon>
        <taxon>fabids</taxon>
        <taxon>Fagales</taxon>
        <taxon>Juglandaceae</taxon>
        <taxon>Juglans</taxon>
    </lineage>
</organism>
<dbReference type="SMART" id="SM00248">
    <property type="entry name" value="ANK"/>
    <property type="match status" value="4"/>
</dbReference>
<reference evidence="2" key="1">
    <citation type="submission" date="2015-10" db="EMBL/GenBank/DDBJ databases">
        <authorList>
            <person name="Martinez-Garcia P.J."/>
            <person name="Crepeau M.W."/>
            <person name="Puiu D."/>
            <person name="Gonzalez-Ibeas D."/>
            <person name="Whalen J."/>
            <person name="Stevens K."/>
            <person name="Paul R."/>
            <person name="Butterfield T."/>
            <person name="Britton M."/>
            <person name="Reagan R."/>
            <person name="Chakraborty S."/>
            <person name="Walawage S.L."/>
            <person name="Vasquez-Gross H.A."/>
            <person name="Cardeno C."/>
            <person name="Famula R."/>
            <person name="Pratt K."/>
            <person name="Kuruganti S."/>
            <person name="Aradhya M.K."/>
            <person name="Leslie C.A."/>
            <person name="Dandekar A.M."/>
            <person name="Salzberg S.L."/>
            <person name="Wegrzyn J.L."/>
            <person name="Langley C.H."/>
            <person name="Neale D.B."/>
        </authorList>
    </citation>
    <scope>NUCLEOTIDE SEQUENCE</scope>
    <source>
        <tissue evidence="2">Leaves</tissue>
    </source>
</reference>
<dbReference type="Proteomes" id="UP000619265">
    <property type="component" value="Unassembled WGS sequence"/>
</dbReference>